<sequence length="342" mass="39181">MSNTETLGPFPPSALSPASSIDANSDTEFDKLIEHQTRKSELIKKRDALARKRLQLKEETNRLNAILSKHKQHKLQQETKKKLEFFLHQNDHESIKLSAPDQAANFVLDNLDILPSFDYNLRRGLSGKFYPNMRVDDIKTCSEFLNGARTHLLSFTVAGDGLPSLKIEMKVCDEIVIDLTVKNYDQISSNLQRISQSYQKGLLLDYIAGRKLDLIMSSYNSLAYIQNERVSVFYAIARRYIAYVTHPPSALKWQDDPLTCFLCLPFIQLTVESNERQYNVKLHWSLILAKPSIGKIDSKVRITVLNEQHEPLEGANDLFLRLLSEYGPEKAFHLILNNLFNI</sequence>
<evidence type="ECO:0008006" key="4">
    <source>
        <dbReference type="Google" id="ProtNLM"/>
    </source>
</evidence>
<evidence type="ECO:0000313" key="2">
    <source>
        <dbReference type="EMBL" id="WPK25779.1"/>
    </source>
</evidence>
<protein>
    <recommendedName>
        <fullName evidence="4">Kinetochore protein SPC25</fullName>
    </recommendedName>
</protein>
<evidence type="ECO:0000313" key="3">
    <source>
        <dbReference type="Proteomes" id="UP001338582"/>
    </source>
</evidence>
<proteinExistence type="predicted"/>
<name>A0AAX4HBJ3_9ASCO</name>
<accession>A0AAX4HBJ3</accession>
<dbReference type="AlphaFoldDB" id="A0AAX4HBJ3"/>
<evidence type="ECO:0000256" key="1">
    <source>
        <dbReference type="SAM" id="MobiDB-lite"/>
    </source>
</evidence>
<keyword evidence="3" id="KW-1185">Reference proteome</keyword>
<dbReference type="KEGG" id="asau:88174172"/>
<gene>
    <name evidence="2" type="ORF">PUMCH_003108</name>
</gene>
<organism evidence="2 3">
    <name type="scientific">Australozyma saopauloensis</name>
    <dbReference type="NCBI Taxonomy" id="291208"/>
    <lineage>
        <taxon>Eukaryota</taxon>
        <taxon>Fungi</taxon>
        <taxon>Dikarya</taxon>
        <taxon>Ascomycota</taxon>
        <taxon>Saccharomycotina</taxon>
        <taxon>Pichiomycetes</taxon>
        <taxon>Metschnikowiaceae</taxon>
        <taxon>Australozyma</taxon>
    </lineage>
</organism>
<feature type="region of interest" description="Disordered" evidence="1">
    <location>
        <begin position="1"/>
        <end position="22"/>
    </location>
</feature>
<reference evidence="2 3" key="1">
    <citation type="submission" date="2023-10" db="EMBL/GenBank/DDBJ databases">
        <title>Draft Genome Sequence of Candida saopaulonensis from a very Premature Infant with Sepsis.</title>
        <authorList>
            <person name="Ning Y."/>
            <person name="Dai R."/>
            <person name="Xiao M."/>
            <person name="Xu Y."/>
            <person name="Yan Q."/>
            <person name="Zhang L."/>
        </authorList>
    </citation>
    <scope>NUCLEOTIDE SEQUENCE [LARGE SCALE GENOMIC DNA]</scope>
    <source>
        <strain evidence="2 3">19XY460</strain>
    </source>
</reference>
<dbReference type="Proteomes" id="UP001338582">
    <property type="component" value="Chromosome 4"/>
</dbReference>
<dbReference type="EMBL" id="CP138897">
    <property type="protein sequence ID" value="WPK25779.1"/>
    <property type="molecule type" value="Genomic_DNA"/>
</dbReference>
<dbReference type="GeneID" id="88174172"/>
<dbReference type="RefSeq" id="XP_062878161.1">
    <property type="nucleotide sequence ID" value="XM_063022091.1"/>
</dbReference>